<feature type="transmembrane region" description="Helical" evidence="1">
    <location>
        <begin position="90"/>
        <end position="110"/>
    </location>
</feature>
<keyword evidence="1" id="KW-0812">Transmembrane</keyword>
<proteinExistence type="predicted"/>
<evidence type="ECO:0000256" key="1">
    <source>
        <dbReference type="SAM" id="Phobius"/>
    </source>
</evidence>
<reference evidence="2" key="1">
    <citation type="journal article" date="2021" name="Proc. Natl. Acad. Sci. U.S.A.">
        <title>A Catalog of Tens of Thousands of Viruses from Human Metagenomes Reveals Hidden Associations with Chronic Diseases.</title>
        <authorList>
            <person name="Tisza M.J."/>
            <person name="Buck C.B."/>
        </authorList>
    </citation>
    <scope>NUCLEOTIDE SEQUENCE</scope>
    <source>
        <strain evidence="2">CtsQA11</strain>
    </source>
</reference>
<dbReference type="EMBL" id="BK016026">
    <property type="protein sequence ID" value="DAF90341.1"/>
    <property type="molecule type" value="Genomic_DNA"/>
</dbReference>
<sequence>MKPKDTKIIRDFSGRYYSIRGTCPICGEENLYKSNYYCDKCGQRLDWKGSDINERSDDMFELKVTGIIINFLIALYAMVKAHRAAVENNISFTVFYSAMYVVYLIGMWNCT</sequence>
<name>A0A8S5U7C3_9CAUD</name>
<keyword evidence="1" id="KW-1133">Transmembrane helix</keyword>
<feature type="transmembrane region" description="Helical" evidence="1">
    <location>
        <begin position="60"/>
        <end position="78"/>
    </location>
</feature>
<protein>
    <submittedName>
        <fullName evidence="2">Dam-replacing family</fullName>
    </submittedName>
</protein>
<keyword evidence="1" id="KW-0472">Membrane</keyword>
<accession>A0A8S5U7C3</accession>
<evidence type="ECO:0000313" key="2">
    <source>
        <dbReference type="EMBL" id="DAF90341.1"/>
    </source>
</evidence>
<organism evidence="2">
    <name type="scientific">Myoviridae sp. ctsQA11</name>
    <dbReference type="NCBI Taxonomy" id="2825193"/>
    <lineage>
        <taxon>Viruses</taxon>
        <taxon>Duplodnaviria</taxon>
        <taxon>Heunggongvirae</taxon>
        <taxon>Uroviricota</taxon>
        <taxon>Caudoviricetes</taxon>
    </lineage>
</organism>